<dbReference type="GO" id="GO:0008483">
    <property type="term" value="F:transaminase activity"/>
    <property type="evidence" value="ECO:0007669"/>
    <property type="project" value="UniProtKB-KW"/>
</dbReference>
<accession>D0LTK2</accession>
<dbReference type="Gene3D" id="3.40.640.10">
    <property type="entry name" value="Type I PLP-dependent aspartate aminotransferase-like (Major domain)"/>
    <property type="match status" value="1"/>
</dbReference>
<keyword evidence="1" id="KW-0663">Pyridoxal phosphate</keyword>
<organism evidence="3 4">
    <name type="scientific">Haliangium ochraceum (strain DSM 14365 / JCM 11303 / SMP-2)</name>
    <dbReference type="NCBI Taxonomy" id="502025"/>
    <lineage>
        <taxon>Bacteria</taxon>
        <taxon>Pseudomonadati</taxon>
        <taxon>Myxococcota</taxon>
        <taxon>Polyangia</taxon>
        <taxon>Haliangiales</taxon>
        <taxon>Kofleriaceae</taxon>
        <taxon>Haliangium</taxon>
    </lineage>
</organism>
<evidence type="ECO:0000256" key="1">
    <source>
        <dbReference type="ARBA" id="ARBA00022898"/>
    </source>
</evidence>
<dbReference type="OrthoDB" id="9804366at2"/>
<proteinExistence type="predicted"/>
<keyword evidence="3" id="KW-0032">Aminotransferase</keyword>
<name>D0LTK2_HALO1</name>
<gene>
    <name evidence="3" type="ordered locus">Hoch_1341</name>
</gene>
<protein>
    <submittedName>
        <fullName evidence="3">Aminotransferase class V</fullName>
    </submittedName>
</protein>
<reference evidence="3 4" key="1">
    <citation type="journal article" date="2010" name="Stand. Genomic Sci.">
        <title>Complete genome sequence of Haliangium ochraceum type strain (SMP-2).</title>
        <authorList>
            <consortium name="US DOE Joint Genome Institute (JGI-PGF)"/>
            <person name="Ivanova N."/>
            <person name="Daum C."/>
            <person name="Lang E."/>
            <person name="Abt B."/>
            <person name="Kopitz M."/>
            <person name="Saunders E."/>
            <person name="Lapidus A."/>
            <person name="Lucas S."/>
            <person name="Glavina Del Rio T."/>
            <person name="Nolan M."/>
            <person name="Tice H."/>
            <person name="Copeland A."/>
            <person name="Cheng J.F."/>
            <person name="Chen F."/>
            <person name="Bruce D."/>
            <person name="Goodwin L."/>
            <person name="Pitluck S."/>
            <person name="Mavromatis K."/>
            <person name="Pati A."/>
            <person name="Mikhailova N."/>
            <person name="Chen A."/>
            <person name="Palaniappan K."/>
            <person name="Land M."/>
            <person name="Hauser L."/>
            <person name="Chang Y.J."/>
            <person name="Jeffries C.D."/>
            <person name="Detter J.C."/>
            <person name="Brettin T."/>
            <person name="Rohde M."/>
            <person name="Goker M."/>
            <person name="Bristow J."/>
            <person name="Markowitz V."/>
            <person name="Eisen J.A."/>
            <person name="Hugenholtz P."/>
            <person name="Kyrpides N.C."/>
            <person name="Klenk H.P."/>
        </authorList>
    </citation>
    <scope>NUCLEOTIDE SEQUENCE [LARGE SCALE GENOMIC DNA]</scope>
    <source>
        <strain evidence="4">DSM 14365 / CIP 107738 / JCM 11303 / AJ 13395 / SMP-2</strain>
    </source>
</reference>
<evidence type="ECO:0000313" key="4">
    <source>
        <dbReference type="Proteomes" id="UP000001880"/>
    </source>
</evidence>
<keyword evidence="4" id="KW-1185">Reference proteome</keyword>
<dbReference type="AlphaFoldDB" id="D0LTK2"/>
<sequence>MIPCQRHLFDLPDEIAYFNCGYMSPLMRSAVAAGIDGITRKAQPWSLQPADFFRDSERARALFARLINAKSDDVAITPAASYGIATAAANLSLAPGERILLLAEQFPANVYSWRRLAQERGGELVTVARPADGDWTGAILARLEPGVRIAALPNCHWTDGGLIDLVRIGERCRAIGCALVLDLTQSLGAMPFDVRAVQPDFVACAAYKWLLGPYSLGFLYVAPHRQDGQPLEQTWIARAGSENFARLIDYQDGYQPGARRFDVGERSNFALMPAAIAGLEQILEWQVERIAATLAATTAAIAARAEAIGLAPMKAEYRASHFLGVRFPEGLPAGLTERLAARQVYVSLRGDCVRITPHLYNHQADIDRLFAVLAELG</sequence>
<dbReference type="PANTHER" id="PTHR43586:SF15">
    <property type="entry name" value="BLR3095 PROTEIN"/>
    <property type="match status" value="1"/>
</dbReference>
<dbReference type="HOGENOM" id="CLU_003433_2_1_7"/>
<dbReference type="InterPro" id="IPR015422">
    <property type="entry name" value="PyrdxlP-dep_Trfase_small"/>
</dbReference>
<dbReference type="SUPFAM" id="SSF53383">
    <property type="entry name" value="PLP-dependent transferases"/>
    <property type="match status" value="1"/>
</dbReference>
<dbReference type="InterPro" id="IPR000192">
    <property type="entry name" value="Aminotrans_V_dom"/>
</dbReference>
<keyword evidence="3" id="KW-0808">Transferase</keyword>
<dbReference type="InterPro" id="IPR015421">
    <property type="entry name" value="PyrdxlP-dep_Trfase_major"/>
</dbReference>
<dbReference type="InterPro" id="IPR015424">
    <property type="entry name" value="PyrdxlP-dep_Trfase"/>
</dbReference>
<dbReference type="Pfam" id="PF00266">
    <property type="entry name" value="Aminotran_5"/>
    <property type="match status" value="1"/>
</dbReference>
<dbReference type="Gene3D" id="3.90.1150.10">
    <property type="entry name" value="Aspartate Aminotransferase, domain 1"/>
    <property type="match status" value="1"/>
</dbReference>
<evidence type="ECO:0000259" key="2">
    <source>
        <dbReference type="Pfam" id="PF00266"/>
    </source>
</evidence>
<feature type="domain" description="Aminotransferase class V" evidence="2">
    <location>
        <begin position="54"/>
        <end position="362"/>
    </location>
</feature>
<dbReference type="KEGG" id="hoh:Hoch_1341"/>
<dbReference type="RefSeq" id="WP_012826506.1">
    <property type="nucleotide sequence ID" value="NC_013440.1"/>
</dbReference>
<dbReference type="eggNOG" id="COG0520">
    <property type="taxonomic scope" value="Bacteria"/>
</dbReference>
<dbReference type="STRING" id="502025.Hoch_1341"/>
<evidence type="ECO:0000313" key="3">
    <source>
        <dbReference type="EMBL" id="ACY13897.1"/>
    </source>
</evidence>
<dbReference type="Proteomes" id="UP000001880">
    <property type="component" value="Chromosome"/>
</dbReference>
<dbReference type="EMBL" id="CP001804">
    <property type="protein sequence ID" value="ACY13897.1"/>
    <property type="molecule type" value="Genomic_DNA"/>
</dbReference>
<dbReference type="PANTHER" id="PTHR43586">
    <property type="entry name" value="CYSTEINE DESULFURASE"/>
    <property type="match status" value="1"/>
</dbReference>